<evidence type="ECO:0000256" key="4">
    <source>
        <dbReference type="ARBA" id="ARBA00023062"/>
    </source>
</evidence>
<dbReference type="InterPro" id="IPR029041">
    <property type="entry name" value="FAD-linked_oxidoreductase-like"/>
</dbReference>
<evidence type="ECO:0000256" key="5">
    <source>
        <dbReference type="RuleBase" id="RU364054"/>
    </source>
</evidence>
<dbReference type="GO" id="GO:0010133">
    <property type="term" value="P:L-proline catabolic process to L-glutamate"/>
    <property type="evidence" value="ECO:0007669"/>
    <property type="project" value="TreeGrafter"/>
</dbReference>
<comment type="cofactor">
    <cofactor evidence="5">
        <name>FAD</name>
        <dbReference type="ChEBI" id="CHEBI:57692"/>
    </cofactor>
</comment>
<dbReference type="Pfam" id="PF01619">
    <property type="entry name" value="Pro_dh"/>
    <property type="match status" value="1"/>
</dbReference>
<feature type="domain" description="Proline dehydrogenase" evidence="6">
    <location>
        <begin position="38"/>
        <end position="510"/>
    </location>
</feature>
<dbReference type="EC" id="1.5.5.2" evidence="5"/>
<dbReference type="Gene3D" id="3.20.20.220">
    <property type="match status" value="2"/>
</dbReference>
<gene>
    <name evidence="7" type="ORF">MS3_07241</name>
</gene>
<comment type="similarity">
    <text evidence="2 5">Belongs to the proline oxidase family.</text>
</comment>
<dbReference type="STRING" id="6185.A0A095A067"/>
<keyword evidence="5" id="KW-0274">FAD</keyword>
<dbReference type="AlphaFoldDB" id="A0A095A067"/>
<name>A0A095A067_SCHHA</name>
<dbReference type="GO" id="GO:0005739">
    <property type="term" value="C:mitochondrion"/>
    <property type="evidence" value="ECO:0007669"/>
    <property type="project" value="TreeGrafter"/>
</dbReference>
<dbReference type="EMBL" id="KL251086">
    <property type="protein sequence ID" value="KGB38839.1"/>
    <property type="molecule type" value="Genomic_DNA"/>
</dbReference>
<organism evidence="7">
    <name type="scientific">Schistosoma haematobium</name>
    <name type="common">Blood fluke</name>
    <dbReference type="NCBI Taxonomy" id="6185"/>
    <lineage>
        <taxon>Eukaryota</taxon>
        <taxon>Metazoa</taxon>
        <taxon>Spiralia</taxon>
        <taxon>Lophotrochozoa</taxon>
        <taxon>Platyhelminthes</taxon>
        <taxon>Trematoda</taxon>
        <taxon>Digenea</taxon>
        <taxon>Strigeidida</taxon>
        <taxon>Schistosomatoidea</taxon>
        <taxon>Schistosomatidae</taxon>
        <taxon>Schistosoma</taxon>
    </lineage>
</organism>
<dbReference type="PANTHER" id="PTHR13914">
    <property type="entry name" value="PROLINE OXIDASE"/>
    <property type="match status" value="1"/>
</dbReference>
<comment type="catalytic activity">
    <reaction evidence="5">
        <text>L-proline + a quinone = (S)-1-pyrroline-5-carboxylate + a quinol + H(+)</text>
        <dbReference type="Rhea" id="RHEA:23784"/>
        <dbReference type="ChEBI" id="CHEBI:15378"/>
        <dbReference type="ChEBI" id="CHEBI:17388"/>
        <dbReference type="ChEBI" id="CHEBI:24646"/>
        <dbReference type="ChEBI" id="CHEBI:60039"/>
        <dbReference type="ChEBI" id="CHEBI:132124"/>
        <dbReference type="EC" id="1.5.5.2"/>
    </reaction>
</comment>
<keyword evidence="5" id="KW-0285">Flavoprotein</keyword>
<evidence type="ECO:0000313" key="7">
    <source>
        <dbReference type="EMBL" id="KGB38839.1"/>
    </source>
</evidence>
<comment type="function">
    <text evidence="5">Converts proline to delta-1-pyrroline-5-carboxylate.</text>
</comment>
<keyword evidence="3 5" id="KW-0560">Oxidoreductase</keyword>
<protein>
    <recommendedName>
        <fullName evidence="5">Proline dehydrogenase</fullName>
        <ecNumber evidence="5">1.5.5.2</ecNumber>
    </recommendedName>
</protein>
<evidence type="ECO:0000256" key="1">
    <source>
        <dbReference type="ARBA" id="ARBA00004739"/>
    </source>
</evidence>
<dbReference type="InterPro" id="IPR015659">
    <property type="entry name" value="Proline_oxidase"/>
</dbReference>
<reference evidence="7" key="1">
    <citation type="journal article" date="2012" name="Nat. Genet.">
        <title>Whole-genome sequence of Schistosoma haematobium.</title>
        <authorList>
            <person name="Young N.D."/>
            <person name="Jex A.R."/>
            <person name="Li B."/>
            <person name="Liu S."/>
            <person name="Yang L."/>
            <person name="Xiong Z."/>
            <person name="Li Y."/>
            <person name="Cantacessi C."/>
            <person name="Hall R.S."/>
            <person name="Xu X."/>
            <person name="Chen F."/>
            <person name="Wu X."/>
            <person name="Zerlotini A."/>
            <person name="Oliveira G."/>
            <person name="Hofmann A."/>
            <person name="Zhang G."/>
            <person name="Fang X."/>
            <person name="Kang Y."/>
            <person name="Campbell B.E."/>
            <person name="Loukas A."/>
            <person name="Ranganathan S."/>
            <person name="Rollinson D."/>
            <person name="Rinaldi G."/>
            <person name="Brindley P.J."/>
            <person name="Yang H."/>
            <person name="Wang J."/>
            <person name="Wang J."/>
            <person name="Gasser R.B."/>
        </authorList>
    </citation>
    <scope>NUCLEOTIDE SEQUENCE [LARGE SCALE GENOMIC DNA]</scope>
</reference>
<dbReference type="InterPro" id="IPR002872">
    <property type="entry name" value="Proline_DH_dom"/>
</dbReference>
<dbReference type="GO" id="GO:0071949">
    <property type="term" value="F:FAD binding"/>
    <property type="evidence" value="ECO:0007669"/>
    <property type="project" value="TreeGrafter"/>
</dbReference>
<evidence type="ECO:0000256" key="3">
    <source>
        <dbReference type="ARBA" id="ARBA00023002"/>
    </source>
</evidence>
<dbReference type="GO" id="GO:0004657">
    <property type="term" value="F:proline dehydrogenase activity"/>
    <property type="evidence" value="ECO:0007669"/>
    <property type="project" value="UniProtKB-EC"/>
</dbReference>
<sequence length="536" mass="61776">MDISRKIFGRSLFRLIMKMTFYGHFVAGENEASIQPLIMRLKKYGVKSILDYSVEKDIQEDEAVQIVKKSLSEVLQTPEKRPEAATKQYQISVRFANRTKQVVGARSYFYKSEYQCDHNMETFMKCIDVSSKYGEDRGFTAIKLTALGRPQLLQQMSDFLVQMKRLFFLLTKADNGQKGGLASLDLDNFRKKLEALGVKIAYDEEVKWFTLLDVSGDGYDSEFVNNFFSVLDLLDWSHLKAFEYDLASLFILKNKKTGEVEQLVPTLTTEGIEEMRNMIKRVDTLANYAKSVGVRVMVDAEQSYFQPAIRRLIIEMMRLFNKDKAVIFGTYQCYLKEALESLTQDLNHAATENFYFGAKLVRGAYMDQERARAKELGYEDPICSDFNATTAMYESCLEEVFKAIKKRRSGQVSVMIASHNEDTVRYALKKSLSNLYSVSVWTFYFYIRLDDESFGIFSFTSTALLCGPKEYPDITSQAGYSVYKYVPYGPVEEVLPYLSRRALENGSVLNCTLRERQLLWSELKRRLSNGQFIYKP</sequence>
<dbReference type="PANTHER" id="PTHR13914:SF0">
    <property type="entry name" value="PROLINE DEHYDROGENASE 1, MITOCHONDRIAL"/>
    <property type="match status" value="1"/>
</dbReference>
<evidence type="ECO:0000256" key="2">
    <source>
        <dbReference type="ARBA" id="ARBA00005869"/>
    </source>
</evidence>
<proteinExistence type="inferred from homology"/>
<keyword evidence="4 5" id="KW-0642">Proline metabolism</keyword>
<evidence type="ECO:0000259" key="6">
    <source>
        <dbReference type="Pfam" id="PF01619"/>
    </source>
</evidence>
<dbReference type="SUPFAM" id="SSF51730">
    <property type="entry name" value="FAD-linked oxidoreductase"/>
    <property type="match status" value="1"/>
</dbReference>
<accession>A0A095A067</accession>
<comment type="pathway">
    <text evidence="1">Amino-acid degradation; L-proline degradation into L-glutamate; L-glutamate from L-proline: step 1/2.</text>
</comment>